<proteinExistence type="predicted"/>
<organism evidence="1 2">
    <name type="scientific">Dreissena polymorpha</name>
    <name type="common">Zebra mussel</name>
    <name type="synonym">Mytilus polymorpha</name>
    <dbReference type="NCBI Taxonomy" id="45954"/>
    <lineage>
        <taxon>Eukaryota</taxon>
        <taxon>Metazoa</taxon>
        <taxon>Spiralia</taxon>
        <taxon>Lophotrochozoa</taxon>
        <taxon>Mollusca</taxon>
        <taxon>Bivalvia</taxon>
        <taxon>Autobranchia</taxon>
        <taxon>Heteroconchia</taxon>
        <taxon>Euheterodonta</taxon>
        <taxon>Imparidentia</taxon>
        <taxon>Neoheterodontei</taxon>
        <taxon>Myida</taxon>
        <taxon>Dreissenoidea</taxon>
        <taxon>Dreissenidae</taxon>
        <taxon>Dreissena</taxon>
    </lineage>
</organism>
<comment type="caution">
    <text evidence="1">The sequence shown here is derived from an EMBL/GenBank/DDBJ whole genome shotgun (WGS) entry which is preliminary data.</text>
</comment>
<reference evidence="1" key="1">
    <citation type="journal article" date="2019" name="bioRxiv">
        <title>The Genome of the Zebra Mussel, Dreissena polymorpha: A Resource for Invasive Species Research.</title>
        <authorList>
            <person name="McCartney M.A."/>
            <person name="Auch B."/>
            <person name="Kono T."/>
            <person name="Mallez S."/>
            <person name="Zhang Y."/>
            <person name="Obille A."/>
            <person name="Becker A."/>
            <person name="Abrahante J.E."/>
            <person name="Garbe J."/>
            <person name="Badalamenti J.P."/>
            <person name="Herman A."/>
            <person name="Mangelson H."/>
            <person name="Liachko I."/>
            <person name="Sullivan S."/>
            <person name="Sone E.D."/>
            <person name="Koren S."/>
            <person name="Silverstein K.A.T."/>
            <person name="Beckman K.B."/>
            <person name="Gohl D.M."/>
        </authorList>
    </citation>
    <scope>NUCLEOTIDE SEQUENCE</scope>
    <source>
        <strain evidence="1">Duluth1</strain>
        <tissue evidence="1">Whole animal</tissue>
    </source>
</reference>
<reference evidence="1" key="2">
    <citation type="submission" date="2020-11" db="EMBL/GenBank/DDBJ databases">
        <authorList>
            <person name="McCartney M.A."/>
            <person name="Auch B."/>
            <person name="Kono T."/>
            <person name="Mallez S."/>
            <person name="Becker A."/>
            <person name="Gohl D.M."/>
            <person name="Silverstein K.A.T."/>
            <person name="Koren S."/>
            <person name="Bechman K.B."/>
            <person name="Herman A."/>
            <person name="Abrahante J.E."/>
            <person name="Garbe J."/>
        </authorList>
    </citation>
    <scope>NUCLEOTIDE SEQUENCE</scope>
    <source>
        <strain evidence="1">Duluth1</strain>
        <tissue evidence="1">Whole animal</tissue>
    </source>
</reference>
<evidence type="ECO:0000313" key="1">
    <source>
        <dbReference type="EMBL" id="KAH3863354.1"/>
    </source>
</evidence>
<name>A0A9D4RCN0_DREPO</name>
<gene>
    <name evidence="1" type="ORF">DPMN_026339</name>
</gene>
<dbReference type="Proteomes" id="UP000828390">
    <property type="component" value="Unassembled WGS sequence"/>
</dbReference>
<dbReference type="EMBL" id="JAIWYP010000002">
    <property type="protein sequence ID" value="KAH3863354.1"/>
    <property type="molecule type" value="Genomic_DNA"/>
</dbReference>
<evidence type="ECO:0000313" key="2">
    <source>
        <dbReference type="Proteomes" id="UP000828390"/>
    </source>
</evidence>
<dbReference type="AlphaFoldDB" id="A0A9D4RCN0"/>
<protein>
    <submittedName>
        <fullName evidence="1">Uncharacterized protein</fullName>
    </submittedName>
</protein>
<accession>A0A9D4RCN0</accession>
<sequence>MQGLLYYMHYMTHDIKRPNGAPFVWQIDLSLSVYIQQGKTGHAVRSHGATEVCLHPSHCRKRPLRCCCRYFHAEQNEKTTSSIG</sequence>
<keyword evidence="2" id="KW-1185">Reference proteome</keyword>